<protein>
    <submittedName>
        <fullName evidence="1">Uncharacterized protein</fullName>
    </submittedName>
</protein>
<comment type="caution">
    <text evidence="1">The sequence shown here is derived from an EMBL/GenBank/DDBJ whole genome shotgun (WGS) entry which is preliminary data.</text>
</comment>
<name>A0ACB9X5J2_CHAAC</name>
<evidence type="ECO:0000313" key="1">
    <source>
        <dbReference type="EMBL" id="KAI4821044.1"/>
    </source>
</evidence>
<accession>A0ACB9X5J2</accession>
<proteinExistence type="predicted"/>
<keyword evidence="2" id="KW-1185">Reference proteome</keyword>
<dbReference type="Proteomes" id="UP001057452">
    <property type="component" value="Chromosome 9"/>
</dbReference>
<reference evidence="1" key="1">
    <citation type="submission" date="2022-05" db="EMBL/GenBank/DDBJ databases">
        <title>Chromosome-level genome of Chaenocephalus aceratus.</title>
        <authorList>
            <person name="Park H."/>
        </authorList>
    </citation>
    <scope>NUCLEOTIDE SEQUENCE</scope>
    <source>
        <strain evidence="1">KU_202001</strain>
    </source>
</reference>
<dbReference type="EMBL" id="CM043793">
    <property type="protein sequence ID" value="KAI4821044.1"/>
    <property type="molecule type" value="Genomic_DNA"/>
</dbReference>
<organism evidence="1 2">
    <name type="scientific">Chaenocephalus aceratus</name>
    <name type="common">Blackfin icefish</name>
    <name type="synonym">Chaenichthys aceratus</name>
    <dbReference type="NCBI Taxonomy" id="36190"/>
    <lineage>
        <taxon>Eukaryota</taxon>
        <taxon>Metazoa</taxon>
        <taxon>Chordata</taxon>
        <taxon>Craniata</taxon>
        <taxon>Vertebrata</taxon>
        <taxon>Euteleostomi</taxon>
        <taxon>Actinopterygii</taxon>
        <taxon>Neopterygii</taxon>
        <taxon>Teleostei</taxon>
        <taxon>Neoteleostei</taxon>
        <taxon>Acanthomorphata</taxon>
        <taxon>Eupercaria</taxon>
        <taxon>Perciformes</taxon>
        <taxon>Notothenioidei</taxon>
        <taxon>Channichthyidae</taxon>
        <taxon>Chaenocephalus</taxon>
    </lineage>
</organism>
<sequence>MRSVLFARTLMGGQDLDYGFETPHTEGGPSPVQLTCNAEWASHVWRLLLTVIAGADPCKASSPGPVYPGRASIGGSGRPMLTC</sequence>
<evidence type="ECO:0000313" key="2">
    <source>
        <dbReference type="Proteomes" id="UP001057452"/>
    </source>
</evidence>
<gene>
    <name evidence="1" type="ORF">KUCAC02_028996</name>
</gene>